<dbReference type="GO" id="GO:0019878">
    <property type="term" value="P:lysine biosynthetic process via aminoadipic acid"/>
    <property type="evidence" value="ECO:0007669"/>
    <property type="project" value="TreeGrafter"/>
</dbReference>
<feature type="domain" description="Aminotransferase class I/classII large" evidence="6">
    <location>
        <begin position="129"/>
        <end position="488"/>
    </location>
</feature>
<evidence type="ECO:0000256" key="3">
    <source>
        <dbReference type="ARBA" id="ARBA00022576"/>
    </source>
</evidence>
<dbReference type="GO" id="GO:0009074">
    <property type="term" value="P:aromatic amino acid family catabolic process"/>
    <property type="evidence" value="ECO:0007669"/>
    <property type="project" value="TreeGrafter"/>
</dbReference>
<dbReference type="AlphaFoldDB" id="A0A4V6DT32"/>
<evidence type="ECO:0000256" key="2">
    <source>
        <dbReference type="ARBA" id="ARBA00007441"/>
    </source>
</evidence>
<comment type="cofactor">
    <cofactor evidence="1">
        <name>pyridoxal 5'-phosphate</name>
        <dbReference type="ChEBI" id="CHEBI:597326"/>
    </cofactor>
</comment>
<evidence type="ECO:0000256" key="4">
    <source>
        <dbReference type="ARBA" id="ARBA00022679"/>
    </source>
</evidence>
<dbReference type="GO" id="GO:0047536">
    <property type="term" value="F:2-aminoadipate transaminase activity"/>
    <property type="evidence" value="ECO:0007669"/>
    <property type="project" value="TreeGrafter"/>
</dbReference>
<evidence type="ECO:0000256" key="5">
    <source>
        <dbReference type="ARBA" id="ARBA00022898"/>
    </source>
</evidence>
<evidence type="ECO:0000259" key="6">
    <source>
        <dbReference type="Pfam" id="PF00155"/>
    </source>
</evidence>
<name>A0A4V6DT32_9PEZI</name>
<keyword evidence="4 7" id="KW-0808">Transferase</keyword>
<protein>
    <submittedName>
        <fullName evidence="7">Aminotransferase-like protein 8</fullName>
    </submittedName>
</protein>
<dbReference type="InterPro" id="IPR015424">
    <property type="entry name" value="PyrdxlP-dep_Trfase"/>
</dbReference>
<comment type="similarity">
    <text evidence="2">Belongs to the class-I pyridoxal-phosphate-dependent aminotransferase family.</text>
</comment>
<dbReference type="Pfam" id="PF00155">
    <property type="entry name" value="Aminotran_1_2"/>
    <property type="match status" value="1"/>
</dbReference>
<comment type="caution">
    <text evidence="7">The sequence shown here is derived from an EMBL/GenBank/DDBJ whole genome shotgun (WGS) entry which is preliminary data.</text>
</comment>
<dbReference type="CDD" id="cd00609">
    <property type="entry name" value="AAT_like"/>
    <property type="match status" value="1"/>
</dbReference>
<dbReference type="Gene3D" id="3.40.640.10">
    <property type="entry name" value="Type I PLP-dependent aspartate aminotransferase-like (Major domain)"/>
    <property type="match status" value="1"/>
</dbReference>
<sequence>MLSQIKAIEESRNAAPPLPTGPAAFVKSSTFRVDHRTDKPAAKDWSTHLSSEASDLKPAVLKAASQHTGPSDPIALGTARPASIFYPWDSIDIIGGGSRWDQTEDDSTTSQSMHCKRDDPIYDLGVALNYGTALGSPPLLRFLTEHVELIHDPPYQDWETCLTAGTTAALDTMLRVLCSRGDWILAERFTYPGTLAGARSRGINVCPLDMDDEGLLPAHMKHTLQTWDLSESPRPSVLYTIPTGQNPTGTTQSNERRQAIYRIAEEYNLMILEDDPYYFIDLDQTDAGPSVNGLRDTSLQNYLARLPKSYLSMDTTGRVVRFDATSKILAPGLRCGWMTASTQIIEKYVAYTELSTIHPSGPSQLMLYKLLDEIWGHVGFLEWLERLSAGYHHRHQYLSDACRQHLPKDMCSWETPKRGMFIWIRIRSGQVDAKPEEAPVIEDRIFASAMSRGVTVAKGSWFRAGDLPASEVQFRMTFVAATDAQMVEGVKAFGGAVKDEFKLAD</sequence>
<proteinExistence type="inferred from homology"/>
<evidence type="ECO:0000256" key="1">
    <source>
        <dbReference type="ARBA" id="ARBA00001933"/>
    </source>
</evidence>
<evidence type="ECO:0000313" key="7">
    <source>
        <dbReference type="EMBL" id="TKX19042.1"/>
    </source>
</evidence>
<dbReference type="InterPro" id="IPR050859">
    <property type="entry name" value="Class-I_PLP-dep_aminotransf"/>
</dbReference>
<dbReference type="InterPro" id="IPR004839">
    <property type="entry name" value="Aminotransferase_I/II_large"/>
</dbReference>
<accession>A0A4V6DT32</accession>
<keyword evidence="5" id="KW-0663">Pyridoxal phosphate</keyword>
<dbReference type="EMBL" id="PTQR01000123">
    <property type="protein sequence ID" value="TKX19042.1"/>
    <property type="molecule type" value="Genomic_DNA"/>
</dbReference>
<dbReference type="GO" id="GO:0030170">
    <property type="term" value="F:pyridoxal phosphate binding"/>
    <property type="evidence" value="ECO:0007669"/>
    <property type="project" value="InterPro"/>
</dbReference>
<keyword evidence="3 7" id="KW-0032">Aminotransferase</keyword>
<dbReference type="InterPro" id="IPR015421">
    <property type="entry name" value="PyrdxlP-dep_Trfase_major"/>
</dbReference>
<dbReference type="PANTHER" id="PTHR42790">
    <property type="entry name" value="AMINOTRANSFERASE"/>
    <property type="match status" value="1"/>
</dbReference>
<organism evidence="7 8">
    <name type="scientific">Elsinoe australis</name>
    <dbReference type="NCBI Taxonomy" id="40998"/>
    <lineage>
        <taxon>Eukaryota</taxon>
        <taxon>Fungi</taxon>
        <taxon>Dikarya</taxon>
        <taxon>Ascomycota</taxon>
        <taxon>Pezizomycotina</taxon>
        <taxon>Dothideomycetes</taxon>
        <taxon>Dothideomycetidae</taxon>
        <taxon>Myriangiales</taxon>
        <taxon>Elsinoaceae</taxon>
        <taxon>Elsinoe</taxon>
    </lineage>
</organism>
<dbReference type="Proteomes" id="UP000308133">
    <property type="component" value="Unassembled WGS sequence"/>
</dbReference>
<dbReference type="GO" id="GO:0006571">
    <property type="term" value="P:tyrosine biosynthetic process"/>
    <property type="evidence" value="ECO:0007669"/>
    <property type="project" value="TreeGrafter"/>
</dbReference>
<dbReference type="GO" id="GO:0008793">
    <property type="term" value="F:aromatic-amino-acid transaminase activity"/>
    <property type="evidence" value="ECO:0007669"/>
    <property type="project" value="TreeGrafter"/>
</dbReference>
<dbReference type="PANTHER" id="PTHR42790:SF21">
    <property type="entry name" value="AROMATIC_AMINOADIPATE AMINOTRANSFERASE 1"/>
    <property type="match status" value="1"/>
</dbReference>
<reference evidence="7 8" key="1">
    <citation type="submission" date="2018-02" db="EMBL/GenBank/DDBJ databases">
        <title>Draft genome sequences of Elsinoe sp., causing black scab on jojoba.</title>
        <authorList>
            <person name="Stodart B."/>
            <person name="Jeffress S."/>
            <person name="Ash G."/>
            <person name="Arun Chinnappa K."/>
        </authorList>
    </citation>
    <scope>NUCLEOTIDE SEQUENCE [LARGE SCALE GENOMIC DNA]</scope>
    <source>
        <strain evidence="7 8">Hillstone_2</strain>
    </source>
</reference>
<gene>
    <name evidence="7" type="ORF">C1H76_8933</name>
</gene>
<evidence type="ECO:0000313" key="8">
    <source>
        <dbReference type="Proteomes" id="UP000308133"/>
    </source>
</evidence>
<dbReference type="SUPFAM" id="SSF53383">
    <property type="entry name" value="PLP-dependent transferases"/>
    <property type="match status" value="1"/>
</dbReference>